<accession>A0A6L6GBH4</accession>
<evidence type="ECO:0000313" key="1">
    <source>
        <dbReference type="EMBL" id="MTD02106.1"/>
    </source>
</evidence>
<evidence type="ECO:0000313" key="2">
    <source>
        <dbReference type="Proteomes" id="UP000483839"/>
    </source>
</evidence>
<gene>
    <name evidence="1" type="ORF">GKS16_07485</name>
</gene>
<reference evidence="1 2" key="1">
    <citation type="submission" date="2019-11" db="EMBL/GenBank/DDBJ databases">
        <title>Streptococcus uberis isolated from clinical mastitis cases on a southeastern Queensland dairy.</title>
        <authorList>
            <person name="Workentine M.L."/>
            <person name="Price R."/>
            <person name="Olchowy T."/>
        </authorList>
    </citation>
    <scope>NUCLEOTIDE SEQUENCE [LARGE SCALE GENOMIC DNA]</scope>
    <source>
        <strain evidence="1 2">OLC4459-A17</strain>
    </source>
</reference>
<name>A0A6L6GBH4_STRUB</name>
<dbReference type="Proteomes" id="UP000483839">
    <property type="component" value="Unassembled WGS sequence"/>
</dbReference>
<organism evidence="1 2">
    <name type="scientific">Streptococcus uberis</name>
    <dbReference type="NCBI Taxonomy" id="1349"/>
    <lineage>
        <taxon>Bacteria</taxon>
        <taxon>Bacillati</taxon>
        <taxon>Bacillota</taxon>
        <taxon>Bacilli</taxon>
        <taxon>Lactobacillales</taxon>
        <taxon>Streptococcaceae</taxon>
        <taxon>Streptococcus</taxon>
    </lineage>
</organism>
<proteinExistence type="predicted"/>
<dbReference type="AlphaFoldDB" id="A0A6L6GBH4"/>
<protein>
    <submittedName>
        <fullName evidence="1">Uncharacterized protein</fullName>
    </submittedName>
</protein>
<dbReference type="EMBL" id="WLXI01000054">
    <property type="protein sequence ID" value="MTD02106.1"/>
    <property type="molecule type" value="Genomic_DNA"/>
</dbReference>
<sequence>MTDLKTIERKYSNLFQKDPYAKNKLLYHDFILQYPDSEISIARFYQTIAQDDSFFDDYPENEISLALLNDLLTLSRKNTIVLQGADRLILDAKNTIAREKNEPIMDFNVDEGLIILSLSTFFLLFIVMTYINQPLIILIWFLIIASSLFFYFHYVKTLKQTNGKNHTINNLVIERQEEIVAVADMDKLFFQNALKNHPYYSLLTSCQWDYLEALQTILFNGEASTIREARNLLDQRIRDAEMLSIMAEQQKDLNQLKRNQERQAKIMQQQVKKQEKLYKDLVKEKETREEMDRHLRNRQRYLRMRQIHDYYRNRDKDKA</sequence>
<comment type="caution">
    <text evidence="1">The sequence shown here is derived from an EMBL/GenBank/DDBJ whole genome shotgun (WGS) entry which is preliminary data.</text>
</comment>
<dbReference type="RefSeq" id="WP_012658703.1">
    <property type="nucleotide sequence ID" value="NZ_CP022435.1"/>
</dbReference>